<keyword evidence="1 4" id="KW-0973">c-di-GMP</keyword>
<dbReference type="HAMAP" id="MF_01457">
    <property type="entry name" value="YcgR"/>
    <property type="match status" value="1"/>
</dbReference>
<dbReference type="InterPro" id="IPR009926">
    <property type="entry name" value="T3SS_YcgR_PilZN"/>
</dbReference>
<keyword evidence="8" id="KW-0282">Flagellum</keyword>
<protein>
    <recommendedName>
        <fullName evidence="4">Flagellar brake protein YcgR</fullName>
    </recommendedName>
    <alternativeName>
        <fullName evidence="4">Cyclic di-GMP binding protein YcgR</fullName>
    </alternativeName>
</protein>
<sequence length="322" mass="35641">MGEGSRTEWNVTGLTFAPNISLGYPKLWVQTAAIQSDLNTGVTFFPVNARVTGPGTGPRARARKNMHTGKPMDTTETNGQTDGSSETGNDFGRRNPLEIGVQLRNLVNRGDFLTAQYKGGQLVTRILDVDVRERTFTFDWGALAEQNRGLIAAPRCVFHAQPEGVRVEFVTGTPRETTFEGRPAFEADFPDVLFYVQRREFFRVDAPVLNPYLCTGQLPDGEGFRFEVHDLSLGGVGMRTTDVRVVDLPMGCVLDDCELSLGAPGKLAVDLQLVSFRAIDLPNGTQRYQLGMRFVALPGNAENTLQRLITQLEMKRRSLVRT</sequence>
<dbReference type="EMBL" id="FSRU01000002">
    <property type="protein sequence ID" value="SIO64793.1"/>
    <property type="molecule type" value="Genomic_DNA"/>
</dbReference>
<evidence type="ECO:0000256" key="1">
    <source>
        <dbReference type="ARBA" id="ARBA00022636"/>
    </source>
</evidence>
<keyword evidence="9" id="KW-1185">Reference proteome</keyword>
<dbReference type="InterPro" id="IPR009875">
    <property type="entry name" value="PilZ_domain"/>
</dbReference>
<evidence type="ECO:0000259" key="7">
    <source>
        <dbReference type="Pfam" id="PF07317"/>
    </source>
</evidence>
<feature type="region of interest" description="Disordered" evidence="5">
    <location>
        <begin position="53"/>
        <end position="94"/>
    </location>
</feature>
<reference evidence="8 9" key="1">
    <citation type="submission" date="2016-11" db="EMBL/GenBank/DDBJ databases">
        <authorList>
            <person name="Jaros S."/>
            <person name="Januszkiewicz K."/>
            <person name="Wedrychowicz H."/>
        </authorList>
    </citation>
    <scope>NUCLEOTIDE SEQUENCE [LARGE SCALE GENOMIC DNA]</scope>
    <source>
        <strain evidence="8 9">GAS95</strain>
    </source>
</reference>
<feature type="domain" description="PilZ" evidence="6">
    <location>
        <begin position="197"/>
        <end position="310"/>
    </location>
</feature>
<evidence type="ECO:0000256" key="2">
    <source>
        <dbReference type="ARBA" id="ARBA00022741"/>
    </source>
</evidence>
<comment type="subcellular location">
    <subcellularLocation>
        <location evidence="4">Bacterial flagellum basal body</location>
    </subcellularLocation>
</comment>
<keyword evidence="8" id="KW-0966">Cell projection</keyword>
<feature type="compositionally biased region" description="Polar residues" evidence="5">
    <location>
        <begin position="74"/>
        <end position="88"/>
    </location>
</feature>
<dbReference type="Gene3D" id="2.40.10.220">
    <property type="entry name" value="predicted glycosyltransferase like domains"/>
    <property type="match status" value="1"/>
</dbReference>
<dbReference type="Pfam" id="PF07317">
    <property type="entry name" value="PilZN"/>
    <property type="match status" value="1"/>
</dbReference>
<dbReference type="GO" id="GO:0071973">
    <property type="term" value="P:bacterial-type flagellum-dependent cell motility"/>
    <property type="evidence" value="ECO:0007669"/>
    <property type="project" value="UniProtKB-UniRule"/>
</dbReference>
<dbReference type="Pfam" id="PF07238">
    <property type="entry name" value="PilZ"/>
    <property type="match status" value="1"/>
</dbReference>
<evidence type="ECO:0000313" key="8">
    <source>
        <dbReference type="EMBL" id="SIO64793.1"/>
    </source>
</evidence>
<name>A0A1N6L7Q4_9BURK</name>
<evidence type="ECO:0000256" key="5">
    <source>
        <dbReference type="SAM" id="MobiDB-lite"/>
    </source>
</evidence>
<dbReference type="Gene3D" id="2.30.110.10">
    <property type="entry name" value="Electron Transport, Fmn-binding Protein, Chain A"/>
    <property type="match status" value="1"/>
</dbReference>
<organism evidence="8 9">
    <name type="scientific">Paraburkholderia phenazinium</name>
    <dbReference type="NCBI Taxonomy" id="60549"/>
    <lineage>
        <taxon>Bacteria</taxon>
        <taxon>Pseudomonadati</taxon>
        <taxon>Pseudomonadota</taxon>
        <taxon>Betaproteobacteria</taxon>
        <taxon>Burkholderiales</taxon>
        <taxon>Burkholderiaceae</taxon>
        <taxon>Paraburkholderia</taxon>
    </lineage>
</organism>
<dbReference type="InterPro" id="IPR012349">
    <property type="entry name" value="Split_barrel_FMN-bd"/>
</dbReference>
<comment type="subunit">
    <text evidence="4">Monomer. Interacts with the flagellar basal bodies.</text>
</comment>
<dbReference type="GO" id="GO:0035438">
    <property type="term" value="F:cyclic-di-GMP binding"/>
    <property type="evidence" value="ECO:0007669"/>
    <property type="project" value="UniProtKB-UniRule"/>
</dbReference>
<accession>A0A1N6L7Q4</accession>
<gene>
    <name evidence="4" type="primary">ycgR</name>
    <name evidence="8" type="ORF">SAMN05444165_6511</name>
</gene>
<evidence type="ECO:0000313" key="9">
    <source>
        <dbReference type="Proteomes" id="UP000185151"/>
    </source>
</evidence>
<dbReference type="Proteomes" id="UP000185151">
    <property type="component" value="Unassembled WGS sequence"/>
</dbReference>
<dbReference type="GO" id="GO:0071945">
    <property type="term" value="P:regulation of bacterial-type flagellum-dependent cell motility by regulation of motor speed"/>
    <property type="evidence" value="ECO:0007669"/>
    <property type="project" value="UniProtKB-UniRule"/>
</dbReference>
<proteinExistence type="inferred from homology"/>
<evidence type="ECO:0000259" key="6">
    <source>
        <dbReference type="Pfam" id="PF07238"/>
    </source>
</evidence>
<dbReference type="AlphaFoldDB" id="A0A1N6L7Q4"/>
<comment type="function">
    <text evidence="4">Acts as a flagellar brake, regulating swimming and swarming in a bis-(3'-5') cyclic diguanylic acid (c-di-GMP)-dependent manner. Binds 1 c-di-GMP dimer per subunit. Increasing levels of c-di-GMP lead to decreased motility.</text>
</comment>
<dbReference type="InterPro" id="IPR023787">
    <property type="entry name" value="T3SS_YcgR"/>
</dbReference>
<comment type="similarity">
    <text evidence="4">Belongs to the YcgR family.</text>
</comment>
<keyword evidence="8" id="KW-0969">Cilium</keyword>
<keyword evidence="3 4" id="KW-0975">Bacterial flagellum</keyword>
<evidence type="ECO:0000256" key="4">
    <source>
        <dbReference type="HAMAP-Rule" id="MF_01457"/>
    </source>
</evidence>
<keyword evidence="2 4" id="KW-0547">Nucleotide-binding</keyword>
<evidence type="ECO:0000256" key="3">
    <source>
        <dbReference type="ARBA" id="ARBA00023143"/>
    </source>
</evidence>
<dbReference type="GO" id="GO:0009425">
    <property type="term" value="C:bacterial-type flagellum basal body"/>
    <property type="evidence" value="ECO:0007669"/>
    <property type="project" value="UniProtKB-SubCell"/>
</dbReference>
<feature type="domain" description="Type III secretion system flagellar brake protein YcgR PilZN" evidence="7">
    <location>
        <begin position="92"/>
        <end position="194"/>
    </location>
</feature>